<gene>
    <name evidence="2" type="ORF">BN77_p10074</name>
</gene>
<dbReference type="Proteomes" id="UP000009319">
    <property type="component" value="Unassembled WGS sequence"/>
</dbReference>
<comment type="caution">
    <text evidence="2">The sequence shown here is derived from an EMBL/GenBank/DDBJ whole genome shotgun (WGS) entry which is preliminary data.</text>
</comment>
<dbReference type="SUPFAM" id="SSF56219">
    <property type="entry name" value="DNase I-like"/>
    <property type="match status" value="1"/>
</dbReference>
<name>K0Q1J1_9HYPH</name>
<sequence>MREQRALRILSYNVHSCIGTDRKIDPARIATVIADAKPDIVALQEIDVRRRRTGGVDQATTIASLLKMEAHFHPALAIADEQYGDAIITALPAHPVKAGLLPSLGEARGALSVEVVFANRNLLVVNTHLGLRRRDRAQQMSTLLSPAWLCCDGSNPTSAILCGDFNAVPSSTAYRLANRLFQDAQLACNQRPKPTFPSRFPLMRIDHIFVSADLRVVASKVVRNRITSLASDHLPLVADIDVSNT</sequence>
<dbReference type="PANTHER" id="PTHR14859:SF15">
    <property type="entry name" value="ENDONUCLEASE_EXONUCLEASE_PHOSPHATASE DOMAIN-CONTAINING PROTEIN"/>
    <property type="match status" value="1"/>
</dbReference>
<dbReference type="AlphaFoldDB" id="K0Q1J1"/>
<keyword evidence="2" id="KW-0255">Endonuclease</keyword>
<dbReference type="Pfam" id="PF03372">
    <property type="entry name" value="Exo_endo_phos"/>
    <property type="match status" value="1"/>
</dbReference>
<dbReference type="GO" id="GO:0004519">
    <property type="term" value="F:endonuclease activity"/>
    <property type="evidence" value="ECO:0007669"/>
    <property type="project" value="UniProtKB-KW"/>
</dbReference>
<evidence type="ECO:0000259" key="1">
    <source>
        <dbReference type="Pfam" id="PF03372"/>
    </source>
</evidence>
<accession>K0Q1J1</accession>
<dbReference type="GO" id="GO:0016020">
    <property type="term" value="C:membrane"/>
    <property type="evidence" value="ECO:0007669"/>
    <property type="project" value="GOC"/>
</dbReference>
<evidence type="ECO:0000313" key="3">
    <source>
        <dbReference type="Proteomes" id="UP000009319"/>
    </source>
</evidence>
<dbReference type="RefSeq" id="WP_007535593.1">
    <property type="nucleotide sequence ID" value="NZ_HF536773.1"/>
</dbReference>
<dbReference type="GO" id="GO:0006506">
    <property type="term" value="P:GPI anchor biosynthetic process"/>
    <property type="evidence" value="ECO:0007669"/>
    <property type="project" value="TreeGrafter"/>
</dbReference>
<keyword evidence="2" id="KW-0378">Hydrolase</keyword>
<dbReference type="PANTHER" id="PTHR14859">
    <property type="entry name" value="CALCOFLUOR WHITE HYPERSENSITIVE PROTEIN PRECURSOR"/>
    <property type="match status" value="1"/>
</dbReference>
<dbReference type="GO" id="GO:0004527">
    <property type="term" value="F:exonuclease activity"/>
    <property type="evidence" value="ECO:0007669"/>
    <property type="project" value="UniProtKB-KW"/>
</dbReference>
<dbReference type="EMBL" id="CANI01000035">
    <property type="protein sequence ID" value="CCM78120.1"/>
    <property type="molecule type" value="Genomic_DNA"/>
</dbReference>
<feature type="domain" description="Endonuclease/exonuclease/phosphatase" evidence="1">
    <location>
        <begin position="10"/>
        <end position="233"/>
    </location>
</feature>
<organism evidence="2 3">
    <name type="scientific">Rhizobium mesoamericanum STM3625</name>
    <dbReference type="NCBI Taxonomy" id="1211777"/>
    <lineage>
        <taxon>Bacteria</taxon>
        <taxon>Pseudomonadati</taxon>
        <taxon>Pseudomonadota</taxon>
        <taxon>Alphaproteobacteria</taxon>
        <taxon>Hyphomicrobiales</taxon>
        <taxon>Rhizobiaceae</taxon>
        <taxon>Rhizobium/Agrobacterium group</taxon>
        <taxon>Rhizobium</taxon>
    </lineage>
</organism>
<dbReference type="STRING" id="1211777.BN77_p10074"/>
<protein>
    <submittedName>
        <fullName evidence="2">Endonuclease/exonuclease/phosphatase</fullName>
    </submittedName>
</protein>
<proteinExistence type="predicted"/>
<dbReference type="Gene3D" id="3.60.10.10">
    <property type="entry name" value="Endonuclease/exonuclease/phosphatase"/>
    <property type="match status" value="1"/>
</dbReference>
<keyword evidence="2" id="KW-0269">Exonuclease</keyword>
<dbReference type="InterPro" id="IPR051916">
    <property type="entry name" value="GPI-anchor_lipid_remodeler"/>
</dbReference>
<dbReference type="InterPro" id="IPR036691">
    <property type="entry name" value="Endo/exonu/phosph_ase_sf"/>
</dbReference>
<reference evidence="2 3" key="1">
    <citation type="journal article" date="2013" name="Genome Announc.">
        <title>Draft Genome Sequence of Rhizobium mesoamericanum STM3625, a Nitrogen-Fixing Symbiont of Mimosa pudica Isolated in French Guiana (South America).</title>
        <authorList>
            <person name="Moulin L."/>
            <person name="Mornico D."/>
            <person name="Melkonian R."/>
            <person name="Klonowska A."/>
        </authorList>
    </citation>
    <scope>NUCLEOTIDE SEQUENCE [LARGE SCALE GENOMIC DNA]</scope>
    <source>
        <strain evidence="2 3">STM3625</strain>
    </source>
</reference>
<keyword evidence="3" id="KW-1185">Reference proteome</keyword>
<evidence type="ECO:0000313" key="2">
    <source>
        <dbReference type="EMBL" id="CCM78120.1"/>
    </source>
</evidence>
<dbReference type="eggNOG" id="COG3568">
    <property type="taxonomic scope" value="Bacteria"/>
</dbReference>
<keyword evidence="2" id="KW-0540">Nuclease</keyword>
<dbReference type="InterPro" id="IPR005135">
    <property type="entry name" value="Endo/exonuclease/phosphatase"/>
</dbReference>
<dbReference type="HOGENOM" id="CLU_060500_3_0_5"/>